<feature type="region of interest" description="Disordered" evidence="5">
    <location>
        <begin position="1"/>
        <end position="32"/>
    </location>
</feature>
<name>A0A5E7KX57_PSEFL</name>
<gene>
    <name evidence="7" type="primary">xerC_2</name>
    <name evidence="7" type="ORF">PS896_03101</name>
</gene>
<dbReference type="Gene3D" id="1.10.443.10">
    <property type="entry name" value="Intergrase catalytic core"/>
    <property type="match status" value="1"/>
</dbReference>
<dbReference type="InterPro" id="IPR013762">
    <property type="entry name" value="Integrase-like_cat_sf"/>
</dbReference>
<dbReference type="PANTHER" id="PTHR30629">
    <property type="entry name" value="PROPHAGE INTEGRASE"/>
    <property type="match status" value="1"/>
</dbReference>
<organism evidence="7 8">
    <name type="scientific">Pseudomonas fluorescens</name>
    <dbReference type="NCBI Taxonomy" id="294"/>
    <lineage>
        <taxon>Bacteria</taxon>
        <taxon>Pseudomonadati</taxon>
        <taxon>Pseudomonadota</taxon>
        <taxon>Gammaproteobacteria</taxon>
        <taxon>Pseudomonadales</taxon>
        <taxon>Pseudomonadaceae</taxon>
        <taxon>Pseudomonas</taxon>
    </lineage>
</organism>
<evidence type="ECO:0000256" key="5">
    <source>
        <dbReference type="SAM" id="MobiDB-lite"/>
    </source>
</evidence>
<dbReference type="InterPro" id="IPR057084">
    <property type="entry name" value="Int_N"/>
</dbReference>
<keyword evidence="2" id="KW-0229">DNA integration</keyword>
<dbReference type="GO" id="GO:0006310">
    <property type="term" value="P:DNA recombination"/>
    <property type="evidence" value="ECO:0007669"/>
    <property type="project" value="UniProtKB-KW"/>
</dbReference>
<evidence type="ECO:0000256" key="3">
    <source>
        <dbReference type="ARBA" id="ARBA00023125"/>
    </source>
</evidence>
<dbReference type="EMBL" id="CABVIN010000004">
    <property type="protein sequence ID" value="VVP06522.1"/>
    <property type="molecule type" value="Genomic_DNA"/>
</dbReference>
<dbReference type="InterPro" id="IPR002104">
    <property type="entry name" value="Integrase_catalytic"/>
</dbReference>
<dbReference type="Gene3D" id="3.30.160.390">
    <property type="entry name" value="Integrase, DNA-binding domain"/>
    <property type="match status" value="1"/>
</dbReference>
<dbReference type="PANTHER" id="PTHR30629:SF2">
    <property type="entry name" value="PROPHAGE INTEGRASE INTS-RELATED"/>
    <property type="match status" value="1"/>
</dbReference>
<dbReference type="InterPro" id="IPR010998">
    <property type="entry name" value="Integrase_recombinase_N"/>
</dbReference>
<dbReference type="Pfam" id="PF24624">
    <property type="entry name" value="Int_N"/>
    <property type="match status" value="1"/>
</dbReference>
<feature type="domain" description="Tyr recombinase" evidence="6">
    <location>
        <begin position="283"/>
        <end position="458"/>
    </location>
</feature>
<protein>
    <submittedName>
        <fullName evidence="7">Tyrosine recombinase XerC</fullName>
    </submittedName>
</protein>
<dbReference type="Pfam" id="PF13356">
    <property type="entry name" value="Arm-DNA-bind_3"/>
    <property type="match status" value="1"/>
</dbReference>
<reference evidence="7 8" key="1">
    <citation type="submission" date="2019-09" db="EMBL/GenBank/DDBJ databases">
        <authorList>
            <person name="Chandra G."/>
            <person name="Truman W A."/>
        </authorList>
    </citation>
    <scope>NUCLEOTIDE SEQUENCE [LARGE SCALE GENOMIC DNA]</scope>
    <source>
        <strain evidence="7">PS896</strain>
    </source>
</reference>
<evidence type="ECO:0000259" key="6">
    <source>
        <dbReference type="PROSITE" id="PS51898"/>
    </source>
</evidence>
<dbReference type="InterPro" id="IPR050808">
    <property type="entry name" value="Phage_Integrase"/>
</dbReference>
<dbReference type="GO" id="GO:0015074">
    <property type="term" value="P:DNA integration"/>
    <property type="evidence" value="ECO:0007669"/>
    <property type="project" value="UniProtKB-KW"/>
</dbReference>
<dbReference type="PROSITE" id="PS51898">
    <property type="entry name" value="TYR_RECOMBINASE"/>
    <property type="match status" value="1"/>
</dbReference>
<keyword evidence="3" id="KW-0238">DNA-binding</keyword>
<dbReference type="InterPro" id="IPR011010">
    <property type="entry name" value="DNA_brk_join_enz"/>
</dbReference>
<dbReference type="Gene3D" id="1.10.150.130">
    <property type="match status" value="1"/>
</dbReference>
<evidence type="ECO:0000313" key="7">
    <source>
        <dbReference type="EMBL" id="VVP06522.1"/>
    </source>
</evidence>
<accession>A0A5E7KX57</accession>
<proteinExistence type="inferred from homology"/>
<sequence length="460" mass="51776">MVSQGRFELPTFPLGGSKDSQQTKGRTNKSGALRSIEYSGTQRYSVFCCHPAVTVEPLKTKITQKLIGSLTAEPKAYRVHDTVQPGFFIRVLPSGHKSYMVTWGRNKNSTLGRVGVLTLDQARTEAAQYLADAHAHGEPLAVAQGRKGIALPSLREFIDDTYMPWFKAHHKGHEKTLHTLNNNFDAIMHRRLGDITGRDLEQIRTGWMQAGNKPSTVNRKMGSISGVFSRAAEWDYIADHPLAKLKQLKVDSNGVIRYLSIEEARRLREALDARQDEARAERETANKWRADRGKKQLASLLRIPYTDHLKPMVLVSLNTGMRRGELFDLKWPAVNFDTRTVTVAGDTTKTSDTRHIPMNKEAFGVLDEWKKQSGNSQYVFPGQDGGRFEDVKSAWLKLLKRAQIKAFRWHDMRHDFASRLVMAGVPLNTVRDLLGHADIKMTLRYAHLAPGTKAAAVELI</sequence>
<evidence type="ECO:0000256" key="1">
    <source>
        <dbReference type="ARBA" id="ARBA00008857"/>
    </source>
</evidence>
<dbReference type="GO" id="GO:0003677">
    <property type="term" value="F:DNA binding"/>
    <property type="evidence" value="ECO:0007669"/>
    <property type="project" value="UniProtKB-KW"/>
</dbReference>
<dbReference type="Pfam" id="PF00589">
    <property type="entry name" value="Phage_integrase"/>
    <property type="match status" value="1"/>
</dbReference>
<dbReference type="Proteomes" id="UP000377224">
    <property type="component" value="Unassembled WGS sequence"/>
</dbReference>
<dbReference type="SUPFAM" id="SSF56349">
    <property type="entry name" value="DNA breaking-rejoining enzymes"/>
    <property type="match status" value="1"/>
</dbReference>
<evidence type="ECO:0000313" key="8">
    <source>
        <dbReference type="Proteomes" id="UP000377224"/>
    </source>
</evidence>
<dbReference type="CDD" id="cd00796">
    <property type="entry name" value="INT_Rci_Hp1_C"/>
    <property type="match status" value="1"/>
</dbReference>
<evidence type="ECO:0000256" key="2">
    <source>
        <dbReference type="ARBA" id="ARBA00022908"/>
    </source>
</evidence>
<keyword evidence="4" id="KW-0233">DNA recombination</keyword>
<dbReference type="InterPro" id="IPR025166">
    <property type="entry name" value="Integrase_DNA_bind_dom"/>
</dbReference>
<dbReference type="InterPro" id="IPR038488">
    <property type="entry name" value="Integrase_DNA-bd_sf"/>
</dbReference>
<dbReference type="AlphaFoldDB" id="A0A5E7KX57"/>
<comment type="similarity">
    <text evidence="1">Belongs to the 'phage' integrase family.</text>
</comment>
<evidence type="ECO:0000256" key="4">
    <source>
        <dbReference type="ARBA" id="ARBA00023172"/>
    </source>
</evidence>
<feature type="compositionally biased region" description="Polar residues" evidence="5">
    <location>
        <begin position="18"/>
        <end position="30"/>
    </location>
</feature>